<comment type="caution">
    <text evidence="1">The sequence shown here is derived from an EMBL/GenBank/DDBJ whole genome shotgun (WGS) entry which is preliminary data.</text>
</comment>
<reference evidence="1" key="2">
    <citation type="journal article" date="2021" name="PeerJ">
        <title>Extensive microbial diversity within the chicken gut microbiome revealed by metagenomics and culture.</title>
        <authorList>
            <person name="Gilroy R."/>
            <person name="Ravi A."/>
            <person name="Getino M."/>
            <person name="Pursley I."/>
            <person name="Horton D.L."/>
            <person name="Alikhan N.F."/>
            <person name="Baker D."/>
            <person name="Gharbi K."/>
            <person name="Hall N."/>
            <person name="Watson M."/>
            <person name="Adriaenssens E.M."/>
            <person name="Foster-Nyarko E."/>
            <person name="Jarju S."/>
            <person name="Secka A."/>
            <person name="Antonio M."/>
            <person name="Oren A."/>
            <person name="Chaudhuri R.R."/>
            <person name="La Ragione R."/>
            <person name="Hildebrand F."/>
            <person name="Pallen M.J."/>
        </authorList>
    </citation>
    <scope>NUCLEOTIDE SEQUENCE</scope>
    <source>
        <strain evidence="1">9366</strain>
    </source>
</reference>
<dbReference type="AlphaFoldDB" id="A0A9D1MLN0"/>
<evidence type="ECO:0000313" key="1">
    <source>
        <dbReference type="EMBL" id="HIU62367.1"/>
    </source>
</evidence>
<reference evidence="1" key="1">
    <citation type="submission" date="2020-10" db="EMBL/GenBank/DDBJ databases">
        <authorList>
            <person name="Gilroy R."/>
        </authorList>
    </citation>
    <scope>NUCLEOTIDE SEQUENCE</scope>
    <source>
        <strain evidence="1">9366</strain>
    </source>
</reference>
<gene>
    <name evidence="1" type="ORF">IAB07_01175</name>
</gene>
<dbReference type="EMBL" id="DVNJ01000003">
    <property type="protein sequence ID" value="HIU62367.1"/>
    <property type="molecule type" value="Genomic_DNA"/>
</dbReference>
<proteinExistence type="predicted"/>
<evidence type="ECO:0000313" key="2">
    <source>
        <dbReference type="Proteomes" id="UP000824145"/>
    </source>
</evidence>
<sequence length="406" mass="43676">MKKKIGITLAVIALLVCIISVVCLAGCKEEVPVETAQATTETNWAKINNKTATTSIQIQNAELSLGDGAMSITASAQIDLVRTWKDGVLTIDITAKPTDIDYDFGSLESVVDGLIGSYVNFDKLTGLEFKGQAYYNYGSKDKTIGVRNMSVTGLKSAIPALTDKNITDEAWEIAFMIDGQRVTDVSYNLSELNGLLEGGDIGDYIGMIFDENYTLDLNAIIDDLLLNQTLLDFSDSSKATLAEGSYKNSVSALDNLNFLMNVWNNISEAGNDLVSGLLSDEEAMNNLIPLDDSGENYVALGTILKALIPDFSDAIPSLIENITEDKQMNVSGTIADGIFTKLNMQTNDFRIVLDKDQVKAITDEVSRVLEVLGVELPIGSIIDAVAGGEAYLSLGNVVVNSTFTVA</sequence>
<protein>
    <submittedName>
        <fullName evidence="1">Uncharacterized protein</fullName>
    </submittedName>
</protein>
<accession>A0A9D1MLN0</accession>
<name>A0A9D1MLN0_9FIRM</name>
<organism evidence="1 2">
    <name type="scientific">Candidatus Caccalectryoclostridium excrementigallinarum</name>
    <dbReference type="NCBI Taxonomy" id="2840710"/>
    <lineage>
        <taxon>Bacteria</taxon>
        <taxon>Bacillati</taxon>
        <taxon>Bacillota</taxon>
        <taxon>Clostridia</taxon>
        <taxon>Christensenellales</taxon>
        <taxon>Christensenellaceae</taxon>
        <taxon>Christensenellaceae incertae sedis</taxon>
        <taxon>Candidatus Caccalectryoclostridium</taxon>
    </lineage>
</organism>
<dbReference type="Proteomes" id="UP000824145">
    <property type="component" value="Unassembled WGS sequence"/>
</dbReference>